<sequence>MEFRKFSLQSLLEQSSNQQLVLPNFQRDYVWKHDQQQMLLASFLTNLPIGTFLILDGGKDDFVSKELCYNRRAKPTERCLFLLDGQQRLSTIKNIFYDLFGSEDWENNFDSLHYHLRKRWYMDLTEDAIRDAIGYSNLQFKMLRDNNELTPILNTKEPSDIVDGLKFFTIFKTTNKEKFYHPAFSLGEEASEYDNKIEVAMQFAAQKFIPLYDLMSEDKIVIKNCLKILANKRLESLKNIVNSDESNGYEISQTYLGHLDSTIKQKYKNNNIQSINLVWETLRDNWIESFISYFKDLFASDLMIPYVKSNELPRATAVFEYMNKGGTPLDTFDIMVAKYADVREEETLYDKLENSILSTLDIPGQLSNGKKDVKYSPSCFGLQKNDSIIKPIKEQFLNFLSIITKISKDGIDSVDVSHIKKDKILNLRKEEIENSLEQALKALTRSLAFLQFRCGIPNYNGLSYNLMLLPIGIALSHDEHWEDAYTLNKIEFWYWSSLFSGRFREKQNQRAINDLKELVRWISGGTETELPKRINNVFAESNYSDLNTFLYKTEDKTVPSAIHNGVLQYILSLEPNDFVEDERKLRAWEVAMNGEILNDHHIIPLGSVTTLGESTKVLRSSKNNILNSPLNRTLISQKANSAINSLSLERYLPLLNSAIEYSHCLGHSTFEKIPNNTRDEQETFLKNRFTQIKMQLQNELNSLKS</sequence>
<dbReference type="Pfam" id="PF03235">
    <property type="entry name" value="GmrSD_N"/>
    <property type="match status" value="1"/>
</dbReference>
<dbReference type="eggNOG" id="COG1479">
    <property type="taxonomic scope" value="Bacteria"/>
</dbReference>
<dbReference type="STRING" id="1237149.C900_02294"/>
<evidence type="ECO:0000313" key="3">
    <source>
        <dbReference type="Proteomes" id="UP000011135"/>
    </source>
</evidence>
<dbReference type="Proteomes" id="UP000011135">
    <property type="component" value="Unassembled WGS sequence"/>
</dbReference>
<evidence type="ECO:0000313" key="2">
    <source>
        <dbReference type="EMBL" id="ELR71709.1"/>
    </source>
</evidence>
<dbReference type="eggNOG" id="COG3472">
    <property type="taxonomic scope" value="Bacteria"/>
</dbReference>
<organism evidence="2 3">
    <name type="scientific">Fulvivirga imtechensis AK7</name>
    <dbReference type="NCBI Taxonomy" id="1237149"/>
    <lineage>
        <taxon>Bacteria</taxon>
        <taxon>Pseudomonadati</taxon>
        <taxon>Bacteroidota</taxon>
        <taxon>Cytophagia</taxon>
        <taxon>Cytophagales</taxon>
        <taxon>Fulvivirgaceae</taxon>
        <taxon>Fulvivirga</taxon>
    </lineage>
</organism>
<proteinExistence type="predicted"/>
<dbReference type="OrthoDB" id="9798761at2"/>
<dbReference type="PANTHER" id="PTHR37292">
    <property type="entry name" value="VNG6097C"/>
    <property type="match status" value="1"/>
</dbReference>
<dbReference type="PANTHER" id="PTHR37292:SF2">
    <property type="entry name" value="DUF262 DOMAIN-CONTAINING PROTEIN"/>
    <property type="match status" value="1"/>
</dbReference>
<reference evidence="2 3" key="1">
    <citation type="submission" date="2012-12" db="EMBL/GenBank/DDBJ databases">
        <title>Genome assembly of Fulvivirga imtechensis AK7.</title>
        <authorList>
            <person name="Nupur N."/>
            <person name="Khatri I."/>
            <person name="Kumar R."/>
            <person name="Subramanian S."/>
            <person name="Pinnaka A."/>
        </authorList>
    </citation>
    <scope>NUCLEOTIDE SEQUENCE [LARGE SCALE GENOMIC DNA]</scope>
    <source>
        <strain evidence="2 3">AK7</strain>
    </source>
</reference>
<protein>
    <recommendedName>
        <fullName evidence="1">GmrSD restriction endonucleases N-terminal domain-containing protein</fullName>
    </recommendedName>
</protein>
<keyword evidence="3" id="KW-1185">Reference proteome</keyword>
<accession>L8JVS0</accession>
<name>L8JVS0_9BACT</name>
<comment type="caution">
    <text evidence="2">The sequence shown here is derived from an EMBL/GenBank/DDBJ whole genome shotgun (WGS) entry which is preliminary data.</text>
</comment>
<dbReference type="RefSeq" id="WP_009579682.1">
    <property type="nucleotide sequence ID" value="NZ_AMZN01000033.1"/>
</dbReference>
<gene>
    <name evidence="2" type="ORF">C900_02294</name>
</gene>
<evidence type="ECO:0000259" key="1">
    <source>
        <dbReference type="Pfam" id="PF03235"/>
    </source>
</evidence>
<dbReference type="InterPro" id="IPR004919">
    <property type="entry name" value="GmrSD_N"/>
</dbReference>
<dbReference type="EMBL" id="AMZN01000033">
    <property type="protein sequence ID" value="ELR71709.1"/>
    <property type="molecule type" value="Genomic_DNA"/>
</dbReference>
<feature type="domain" description="GmrSD restriction endonucleases N-terminal" evidence="1">
    <location>
        <begin position="9"/>
        <end position="339"/>
    </location>
</feature>
<dbReference type="AlphaFoldDB" id="L8JVS0"/>
<dbReference type="PATRIC" id="fig|1237149.3.peg.2160"/>